<reference evidence="1" key="1">
    <citation type="submission" date="2018-02" db="EMBL/GenBank/DDBJ databases">
        <title>Rhizophora mucronata_Transcriptome.</title>
        <authorList>
            <person name="Meera S.P."/>
            <person name="Sreeshan A."/>
            <person name="Augustine A."/>
        </authorList>
    </citation>
    <scope>NUCLEOTIDE SEQUENCE</scope>
    <source>
        <tissue evidence="1">Leaf</tissue>
    </source>
</reference>
<dbReference type="EMBL" id="GGEC01054920">
    <property type="protein sequence ID" value="MBX35404.1"/>
    <property type="molecule type" value="Transcribed_RNA"/>
</dbReference>
<accession>A0A2P2MYW9</accession>
<organism evidence="1">
    <name type="scientific">Rhizophora mucronata</name>
    <name type="common">Asiatic mangrove</name>
    <dbReference type="NCBI Taxonomy" id="61149"/>
    <lineage>
        <taxon>Eukaryota</taxon>
        <taxon>Viridiplantae</taxon>
        <taxon>Streptophyta</taxon>
        <taxon>Embryophyta</taxon>
        <taxon>Tracheophyta</taxon>
        <taxon>Spermatophyta</taxon>
        <taxon>Magnoliopsida</taxon>
        <taxon>eudicotyledons</taxon>
        <taxon>Gunneridae</taxon>
        <taxon>Pentapetalae</taxon>
        <taxon>rosids</taxon>
        <taxon>fabids</taxon>
        <taxon>Malpighiales</taxon>
        <taxon>Rhizophoraceae</taxon>
        <taxon>Rhizophora</taxon>
    </lineage>
</organism>
<protein>
    <submittedName>
        <fullName evidence="1">Uncharacterized protein</fullName>
    </submittedName>
</protein>
<proteinExistence type="predicted"/>
<evidence type="ECO:0000313" key="1">
    <source>
        <dbReference type="EMBL" id="MBX35404.1"/>
    </source>
</evidence>
<sequence length="17" mass="1881">MPGKNWATNTFKCAALK</sequence>
<name>A0A2P2MYW9_RHIMU</name>
<dbReference type="AlphaFoldDB" id="A0A2P2MYW9"/>